<dbReference type="RefSeq" id="WP_085360263.1">
    <property type="nucleotide sequence ID" value="NZ_NAFD01000184.1"/>
</dbReference>
<dbReference type="Gene3D" id="3.40.1090.10">
    <property type="entry name" value="Cytosolic phospholipase A2 catalytic domain"/>
    <property type="match status" value="1"/>
</dbReference>
<protein>
    <submittedName>
        <fullName evidence="6">Patatin</fullName>
    </submittedName>
</protein>
<reference evidence="6 7" key="1">
    <citation type="submission" date="2017-03" db="EMBL/GenBank/DDBJ databases">
        <title>Whole genome sequences of fourteen strains of Bradyrhizobium canariense and one strain of Bradyrhizobium japonicum isolated from Lupinus (Papilionoideae: Genisteae) species in Algeria.</title>
        <authorList>
            <person name="Crovadore J."/>
            <person name="Chekireb D."/>
            <person name="Brachmann A."/>
            <person name="Chablais R."/>
            <person name="Cochard B."/>
            <person name="Lefort F."/>
        </authorList>
    </citation>
    <scope>NUCLEOTIDE SEQUENCE [LARGE SCALE GENOMIC DNA]</scope>
    <source>
        <strain evidence="6 7">UBMA195</strain>
    </source>
</reference>
<evidence type="ECO:0000313" key="7">
    <source>
        <dbReference type="Proteomes" id="UP000193553"/>
    </source>
</evidence>
<dbReference type="Pfam" id="PF01734">
    <property type="entry name" value="Patatin"/>
    <property type="match status" value="1"/>
</dbReference>
<evidence type="ECO:0000259" key="5">
    <source>
        <dbReference type="PROSITE" id="PS51635"/>
    </source>
</evidence>
<dbReference type="OrthoDB" id="9807112at2"/>
<dbReference type="GO" id="GO:0016020">
    <property type="term" value="C:membrane"/>
    <property type="evidence" value="ECO:0007669"/>
    <property type="project" value="TreeGrafter"/>
</dbReference>
<dbReference type="EMBL" id="NAFI01000180">
    <property type="protein sequence ID" value="OSJ06101.1"/>
    <property type="molecule type" value="Genomic_DNA"/>
</dbReference>
<feature type="short sequence motif" description="GXGXXG" evidence="4">
    <location>
        <begin position="20"/>
        <end position="25"/>
    </location>
</feature>
<accession>A0A1X3GN41</accession>
<feature type="domain" description="PNPLA" evidence="5">
    <location>
        <begin position="16"/>
        <end position="213"/>
    </location>
</feature>
<dbReference type="AlphaFoldDB" id="A0A1X3GN41"/>
<feature type="short sequence motif" description="DGA/G" evidence="4">
    <location>
        <begin position="199"/>
        <end position="201"/>
    </location>
</feature>
<name>A0A1X3GN41_9BRAD</name>
<feature type="active site" description="Nucleophile" evidence="4">
    <location>
        <position position="61"/>
    </location>
</feature>
<sequence length="379" mass="41749">MRLEDRLIVRGQRKLLAIDGGGIRGVLALEILGRIEAELRAKSGDKDLRLANYFDFIGGTSTGAIVAAGLAKGMEVREILDFYIRCGADMFTRAGLVQRLRYSYEDEPLAAKLREVFGKSTELGSDELRSLLLIVLRNATTDSPWPIWNNPFAKYNEASRADCNLRLPLWQLVRASTAAPTYFPPEVISTGRRDFIFVDGGVTTYNNPAFQMFLMSTVDRFWPGAPEGRGPWLAGEDKMLIVSVGTGTSPGANERLRPQDMNLLFNAGAVPSALMFAALNEQDFLCRVFGKCLAGDPLDREVQDMIGSKGPLSDGQKLFSYVRYNAELTETGLTSIGCGNIDPRNVQKLDSFAAVEELRRIGSEVGKLKVMASHFDGFI</sequence>
<feature type="short sequence motif" description="GXSXG" evidence="4">
    <location>
        <begin position="59"/>
        <end position="63"/>
    </location>
</feature>
<comment type="caution">
    <text evidence="6">The sequence shown here is derived from an EMBL/GenBank/DDBJ whole genome shotgun (WGS) entry which is preliminary data.</text>
</comment>
<keyword evidence="1 4" id="KW-0378">Hydrolase</keyword>
<evidence type="ECO:0000256" key="4">
    <source>
        <dbReference type="PROSITE-ProRule" id="PRU01161"/>
    </source>
</evidence>
<evidence type="ECO:0000256" key="1">
    <source>
        <dbReference type="ARBA" id="ARBA00022801"/>
    </source>
</evidence>
<proteinExistence type="predicted"/>
<dbReference type="GO" id="GO:0047499">
    <property type="term" value="F:calcium-independent phospholipase A2 activity"/>
    <property type="evidence" value="ECO:0007669"/>
    <property type="project" value="TreeGrafter"/>
</dbReference>
<keyword evidence="2 4" id="KW-0442">Lipid degradation</keyword>
<dbReference type="PROSITE" id="PS51635">
    <property type="entry name" value="PNPLA"/>
    <property type="match status" value="1"/>
</dbReference>
<keyword evidence="3 4" id="KW-0443">Lipid metabolism</keyword>
<dbReference type="PANTHER" id="PTHR24185:SF1">
    <property type="entry name" value="CALCIUM-INDEPENDENT PHOSPHOLIPASE A2-GAMMA"/>
    <property type="match status" value="1"/>
</dbReference>
<dbReference type="InterPro" id="IPR002641">
    <property type="entry name" value="PNPLA_dom"/>
</dbReference>
<evidence type="ECO:0000313" key="6">
    <source>
        <dbReference type="EMBL" id="OSJ06101.1"/>
    </source>
</evidence>
<dbReference type="Proteomes" id="UP000193553">
    <property type="component" value="Unassembled WGS sequence"/>
</dbReference>
<feature type="active site" description="Proton acceptor" evidence="4">
    <location>
        <position position="199"/>
    </location>
</feature>
<dbReference type="PANTHER" id="PTHR24185">
    <property type="entry name" value="CALCIUM-INDEPENDENT PHOSPHOLIPASE A2-GAMMA"/>
    <property type="match status" value="1"/>
</dbReference>
<dbReference type="GO" id="GO:0016042">
    <property type="term" value="P:lipid catabolic process"/>
    <property type="evidence" value="ECO:0007669"/>
    <property type="project" value="UniProtKB-UniRule"/>
</dbReference>
<dbReference type="InterPro" id="IPR016035">
    <property type="entry name" value="Acyl_Trfase/lysoPLipase"/>
</dbReference>
<dbReference type="SUPFAM" id="SSF52151">
    <property type="entry name" value="FabD/lysophospholipase-like"/>
    <property type="match status" value="1"/>
</dbReference>
<evidence type="ECO:0000256" key="3">
    <source>
        <dbReference type="ARBA" id="ARBA00023098"/>
    </source>
</evidence>
<organism evidence="6 7">
    <name type="scientific">Bradyrhizobium canariense</name>
    <dbReference type="NCBI Taxonomy" id="255045"/>
    <lineage>
        <taxon>Bacteria</taxon>
        <taxon>Pseudomonadati</taxon>
        <taxon>Pseudomonadota</taxon>
        <taxon>Alphaproteobacteria</taxon>
        <taxon>Hyphomicrobiales</taxon>
        <taxon>Nitrobacteraceae</taxon>
        <taxon>Bradyrhizobium</taxon>
    </lineage>
</organism>
<gene>
    <name evidence="6" type="ORF">BSZ18_23400</name>
</gene>
<dbReference type="GO" id="GO:0019369">
    <property type="term" value="P:arachidonate metabolic process"/>
    <property type="evidence" value="ECO:0007669"/>
    <property type="project" value="TreeGrafter"/>
</dbReference>
<evidence type="ECO:0000256" key="2">
    <source>
        <dbReference type="ARBA" id="ARBA00022963"/>
    </source>
</evidence>